<dbReference type="InterPro" id="IPR011990">
    <property type="entry name" value="TPR-like_helical_dom_sf"/>
</dbReference>
<name>A0ABP8XUA9_9MICO</name>
<reference evidence="2" key="1">
    <citation type="journal article" date="2019" name="Int. J. Syst. Evol. Microbiol.">
        <title>The Global Catalogue of Microorganisms (GCM) 10K type strain sequencing project: providing services to taxonomists for standard genome sequencing and annotation.</title>
        <authorList>
            <consortium name="The Broad Institute Genomics Platform"/>
            <consortium name="The Broad Institute Genome Sequencing Center for Infectious Disease"/>
            <person name="Wu L."/>
            <person name="Ma J."/>
        </authorList>
    </citation>
    <scope>NUCLEOTIDE SEQUENCE [LARGE SCALE GENOMIC DNA]</scope>
    <source>
        <strain evidence="2">JCM 18961</strain>
    </source>
</reference>
<sequence>MTTTSTPFSLRLSLAEGLADRGDHLAAATAYAELVAEAGREDLGHGTAALRTALARAYFGSAQLGRAEVVLRELVEQSPDDGYLHLLLGRTLQRQRRHEEARRHLTLASILGDHERPTAYGEAERAHA</sequence>
<comment type="caution">
    <text evidence="1">The sequence shown here is derived from an EMBL/GenBank/DDBJ whole genome shotgun (WGS) entry which is preliminary data.</text>
</comment>
<evidence type="ECO:0000313" key="1">
    <source>
        <dbReference type="EMBL" id="GAA4713253.1"/>
    </source>
</evidence>
<accession>A0ABP8XUA9</accession>
<keyword evidence="2" id="KW-1185">Reference proteome</keyword>
<evidence type="ECO:0008006" key="3">
    <source>
        <dbReference type="Google" id="ProtNLM"/>
    </source>
</evidence>
<evidence type="ECO:0000313" key="2">
    <source>
        <dbReference type="Proteomes" id="UP001500556"/>
    </source>
</evidence>
<dbReference type="RefSeq" id="WP_345501184.1">
    <property type="nucleotide sequence ID" value="NZ_BAABLO010000001.1"/>
</dbReference>
<proteinExistence type="predicted"/>
<organism evidence="1 2">
    <name type="scientific">Pedococcus ginsenosidimutans</name>
    <dbReference type="NCBI Taxonomy" id="490570"/>
    <lineage>
        <taxon>Bacteria</taxon>
        <taxon>Bacillati</taxon>
        <taxon>Actinomycetota</taxon>
        <taxon>Actinomycetes</taxon>
        <taxon>Micrococcales</taxon>
        <taxon>Intrasporangiaceae</taxon>
        <taxon>Pedococcus</taxon>
    </lineage>
</organism>
<dbReference type="EMBL" id="BAABLO010000001">
    <property type="protein sequence ID" value="GAA4713253.1"/>
    <property type="molecule type" value="Genomic_DNA"/>
</dbReference>
<dbReference type="Proteomes" id="UP001500556">
    <property type="component" value="Unassembled WGS sequence"/>
</dbReference>
<dbReference type="SUPFAM" id="SSF48452">
    <property type="entry name" value="TPR-like"/>
    <property type="match status" value="1"/>
</dbReference>
<dbReference type="Gene3D" id="1.25.40.10">
    <property type="entry name" value="Tetratricopeptide repeat domain"/>
    <property type="match status" value="1"/>
</dbReference>
<protein>
    <recommendedName>
        <fullName evidence="3">Tetratricopeptide repeat protein</fullName>
    </recommendedName>
</protein>
<dbReference type="Pfam" id="PF13428">
    <property type="entry name" value="TPR_14"/>
    <property type="match status" value="1"/>
</dbReference>
<gene>
    <name evidence="1" type="ORF">GCM10025782_06810</name>
</gene>